<accession>A0A1M7YPH1</accession>
<name>A0A1M7YPH1_9VIBR</name>
<organism evidence="1 2">
    <name type="scientific">Vibrio quintilis</name>
    <dbReference type="NCBI Taxonomy" id="1117707"/>
    <lineage>
        <taxon>Bacteria</taxon>
        <taxon>Pseudomonadati</taxon>
        <taxon>Pseudomonadota</taxon>
        <taxon>Gammaproteobacteria</taxon>
        <taxon>Vibrionales</taxon>
        <taxon>Vibrionaceae</taxon>
        <taxon>Vibrio</taxon>
    </lineage>
</organism>
<reference evidence="2" key="1">
    <citation type="submission" date="2016-12" db="EMBL/GenBank/DDBJ databases">
        <authorList>
            <person name="Rodrigo-Torres L."/>
            <person name="Arahal R.D."/>
            <person name="Lucena T."/>
        </authorList>
    </citation>
    <scope>NUCLEOTIDE SEQUENCE [LARGE SCALE GENOMIC DNA]</scope>
</reference>
<dbReference type="OrthoDB" id="9800971at2"/>
<evidence type="ECO:0000313" key="1">
    <source>
        <dbReference type="EMBL" id="SHO54511.1"/>
    </source>
</evidence>
<protein>
    <submittedName>
        <fullName evidence="1">Transcriptional activator HlyU</fullName>
    </submittedName>
</protein>
<keyword evidence="2" id="KW-1185">Reference proteome</keyword>
<dbReference type="STRING" id="1117707.VQ7734_00225"/>
<dbReference type="AlphaFoldDB" id="A0A1M7YPH1"/>
<proteinExistence type="predicted"/>
<gene>
    <name evidence="1" type="ORF">VQ7734_00225</name>
</gene>
<dbReference type="RefSeq" id="WP_073579411.1">
    <property type="nucleotide sequence ID" value="NZ_AP024898.1"/>
</dbReference>
<dbReference type="InterPro" id="IPR018772">
    <property type="entry name" value="Transcription_activator_HlyU"/>
</dbReference>
<dbReference type="Proteomes" id="UP000184600">
    <property type="component" value="Unassembled WGS sequence"/>
</dbReference>
<evidence type="ECO:0000313" key="2">
    <source>
        <dbReference type="Proteomes" id="UP000184600"/>
    </source>
</evidence>
<dbReference type="Pfam" id="PF10115">
    <property type="entry name" value="HlyU"/>
    <property type="match status" value="1"/>
</dbReference>
<dbReference type="EMBL" id="FRFG01000003">
    <property type="protein sequence ID" value="SHO54511.1"/>
    <property type="molecule type" value="Genomic_DNA"/>
</dbReference>
<sequence>MGFLSRLFGKKTEDVAVAVESVEYKGFSIYPEAIAENGQYRIAGRILLEKEGDTREHRFIRSDVLINRGDADELMVAKAKMLIDQMGEKIFQ</sequence>